<dbReference type="Proteomes" id="UP001213681">
    <property type="component" value="Unassembled WGS sequence"/>
</dbReference>
<dbReference type="EMBL" id="JAPVEA010000002">
    <property type="protein sequence ID" value="KAJ5461031.1"/>
    <property type="molecule type" value="Genomic_DNA"/>
</dbReference>
<dbReference type="SUPFAM" id="SSF57997">
    <property type="entry name" value="Tropomyosin"/>
    <property type="match status" value="1"/>
</dbReference>
<comment type="caution">
    <text evidence="1">The sequence shown here is derived from an EMBL/GenBank/DDBJ whole genome shotgun (WGS) entry which is preliminary data.</text>
</comment>
<evidence type="ECO:0000313" key="2">
    <source>
        <dbReference type="Proteomes" id="UP001213681"/>
    </source>
</evidence>
<accession>A0AAD6G6C8</accession>
<keyword evidence="2" id="KW-1185">Reference proteome</keyword>
<dbReference type="GeneID" id="81596209"/>
<name>A0AAD6G6C8_9EURO</name>
<proteinExistence type="predicted"/>
<protein>
    <submittedName>
        <fullName evidence="1">Uncharacterized protein</fullName>
    </submittedName>
</protein>
<dbReference type="RefSeq" id="XP_056770073.1">
    <property type="nucleotide sequence ID" value="XM_056905966.1"/>
</dbReference>
<organism evidence="1 2">
    <name type="scientific">Penicillium daleae</name>
    <dbReference type="NCBI Taxonomy" id="63821"/>
    <lineage>
        <taxon>Eukaryota</taxon>
        <taxon>Fungi</taxon>
        <taxon>Dikarya</taxon>
        <taxon>Ascomycota</taxon>
        <taxon>Pezizomycotina</taxon>
        <taxon>Eurotiomycetes</taxon>
        <taxon>Eurotiomycetidae</taxon>
        <taxon>Eurotiales</taxon>
        <taxon>Aspergillaceae</taxon>
        <taxon>Penicillium</taxon>
    </lineage>
</organism>
<dbReference type="AlphaFoldDB" id="A0AAD6G6C8"/>
<gene>
    <name evidence="1" type="ORF">N7458_002583</name>
</gene>
<reference evidence="1" key="2">
    <citation type="journal article" date="2023" name="IMA Fungus">
        <title>Comparative genomic study of the Penicillium genus elucidates a diverse pangenome and 15 lateral gene transfer events.</title>
        <authorList>
            <person name="Petersen C."/>
            <person name="Sorensen T."/>
            <person name="Nielsen M.R."/>
            <person name="Sondergaard T.E."/>
            <person name="Sorensen J.L."/>
            <person name="Fitzpatrick D.A."/>
            <person name="Frisvad J.C."/>
            <person name="Nielsen K.L."/>
        </authorList>
    </citation>
    <scope>NUCLEOTIDE SEQUENCE</scope>
    <source>
        <strain evidence="1">IBT 16125</strain>
    </source>
</reference>
<evidence type="ECO:0000313" key="1">
    <source>
        <dbReference type="EMBL" id="KAJ5461031.1"/>
    </source>
</evidence>
<dbReference type="Gene3D" id="1.20.5.340">
    <property type="match status" value="1"/>
</dbReference>
<reference evidence="1" key="1">
    <citation type="submission" date="2022-12" db="EMBL/GenBank/DDBJ databases">
        <authorList>
            <person name="Petersen C."/>
        </authorList>
    </citation>
    <scope>NUCLEOTIDE SEQUENCE</scope>
    <source>
        <strain evidence="1">IBT 16125</strain>
    </source>
</reference>
<sequence>MTTSDFSEAKNEFSQTAERLLLQMEQFTFTIHQYGDSTNKMESKIDACTNSISHIEQRLNAIVRQMGNMEDRLGSMNHQLGCMDERLVSLDRKLNTLDGYLFEIVKREKDIMKDFCDLPRK</sequence>